<sequence length="201" mass="21791">MAQQTPRVTFYGLTLGEKLTLPNCQLPARLANARALQILPTIRTTCVIEHLSTSEKGAYNNVIVRKVIALPADWPFPWLDYNFIMAELDPQSGTIIGLGAGTRGIAVQEEVVHALTMQLGPPSSLTDGTDNPLMVASPGSIEAQWLFNRSGISITFTGEAGESANNRTGMIHITMKPPQRAQPPASAPYRYAPTGIPFRSY</sequence>
<gene>
    <name evidence="1" type="ORF">CUZ56_01870</name>
</gene>
<dbReference type="Proteomes" id="UP000286947">
    <property type="component" value="Unassembled WGS sequence"/>
</dbReference>
<evidence type="ECO:0000313" key="2">
    <source>
        <dbReference type="Proteomes" id="UP000286947"/>
    </source>
</evidence>
<reference evidence="1 2" key="1">
    <citation type="submission" date="2018-01" db="EMBL/GenBank/DDBJ databases">
        <title>Saezia sanguinis gen. nov., sp. nov., in the order Burkholderiales isolated from human blood.</title>
        <authorList>
            <person name="Medina-Pascual M.J."/>
            <person name="Valdezate S."/>
            <person name="Monzon S."/>
            <person name="Cuesta I."/>
            <person name="Carrasco G."/>
            <person name="Villalon P."/>
            <person name="Saez-Nieto J.A."/>
        </authorList>
    </citation>
    <scope>NUCLEOTIDE SEQUENCE [LARGE SCALE GENOMIC DNA]</scope>
    <source>
        <strain evidence="1 2">CNM695-12</strain>
    </source>
</reference>
<evidence type="ECO:0000313" key="1">
    <source>
        <dbReference type="EMBL" id="RUS66590.1"/>
    </source>
</evidence>
<keyword evidence="2" id="KW-1185">Reference proteome</keyword>
<dbReference type="RefSeq" id="WP_126980071.1">
    <property type="nucleotide sequence ID" value="NZ_PQSP01000004.1"/>
</dbReference>
<organism evidence="1 2">
    <name type="scientific">Saezia sanguinis</name>
    <dbReference type="NCBI Taxonomy" id="1965230"/>
    <lineage>
        <taxon>Bacteria</taxon>
        <taxon>Pseudomonadati</taxon>
        <taxon>Pseudomonadota</taxon>
        <taxon>Betaproteobacteria</taxon>
        <taxon>Burkholderiales</taxon>
        <taxon>Saeziaceae</taxon>
        <taxon>Saezia</taxon>
    </lineage>
</organism>
<comment type="caution">
    <text evidence="1">The sequence shown here is derived from an EMBL/GenBank/DDBJ whole genome shotgun (WGS) entry which is preliminary data.</text>
</comment>
<dbReference type="EMBL" id="PQSP01000004">
    <property type="protein sequence ID" value="RUS66590.1"/>
    <property type="molecule type" value="Genomic_DNA"/>
</dbReference>
<accession>A0A433SCY4</accession>
<proteinExistence type="predicted"/>
<protein>
    <submittedName>
        <fullName evidence="1">Uncharacterized protein</fullName>
    </submittedName>
</protein>
<dbReference type="AlphaFoldDB" id="A0A433SCY4"/>
<name>A0A433SCY4_9BURK</name>